<evidence type="ECO:0000313" key="2">
    <source>
        <dbReference type="EMBL" id="SFF16312.1"/>
    </source>
</evidence>
<protein>
    <recommendedName>
        <fullName evidence="4">Tetratricopeptide repeat-containing protein</fullName>
    </recommendedName>
</protein>
<dbReference type="AlphaFoldDB" id="A0A1I2GFN2"/>
<keyword evidence="1" id="KW-1133">Transmembrane helix</keyword>
<keyword evidence="1" id="KW-0812">Transmembrane</keyword>
<gene>
    <name evidence="2" type="ORF">SAMN05216167_13212</name>
</gene>
<accession>A0A1I2GFN2</accession>
<name>A0A1I2GFN2_9BACT</name>
<keyword evidence="1" id="KW-0472">Membrane</keyword>
<feature type="transmembrane region" description="Helical" evidence="1">
    <location>
        <begin position="98"/>
        <end position="120"/>
    </location>
</feature>
<evidence type="ECO:0000256" key="1">
    <source>
        <dbReference type="SAM" id="Phobius"/>
    </source>
</evidence>
<evidence type="ECO:0008006" key="4">
    <source>
        <dbReference type="Google" id="ProtNLM"/>
    </source>
</evidence>
<evidence type="ECO:0000313" key="3">
    <source>
        <dbReference type="Proteomes" id="UP000198598"/>
    </source>
</evidence>
<dbReference type="STRING" id="662367.SAMN05216167_13212"/>
<sequence>MYCGVEETDAIMKRPIDKQQEHEWIEQYLSGEMTRDERKEVEMVMQADADFEKEVQLLKRTHELMKEAFLEQRAVATLRQLQRQSRQRTQRIRLVRRSLIGSVTAGFMLIVYLSVAPVVFPDSENDTSITHSLADESDTMAVAQKQVFNQFFEGQVHLIEGQYVLAVKNFETVVRTTDIRPYFREAAQWHLTVAYLKSGEPHKAERVYDQFSQCTDCEYPIRAVDRWKIWWQIKWAQWLK</sequence>
<keyword evidence="3" id="KW-1185">Reference proteome</keyword>
<dbReference type="EMBL" id="FOLQ01000032">
    <property type="protein sequence ID" value="SFF16312.1"/>
    <property type="molecule type" value="Genomic_DNA"/>
</dbReference>
<organism evidence="2 3">
    <name type="scientific">Spirosoma endophyticum</name>
    <dbReference type="NCBI Taxonomy" id="662367"/>
    <lineage>
        <taxon>Bacteria</taxon>
        <taxon>Pseudomonadati</taxon>
        <taxon>Bacteroidota</taxon>
        <taxon>Cytophagia</taxon>
        <taxon>Cytophagales</taxon>
        <taxon>Cytophagaceae</taxon>
        <taxon>Spirosoma</taxon>
    </lineage>
</organism>
<dbReference type="Proteomes" id="UP000198598">
    <property type="component" value="Unassembled WGS sequence"/>
</dbReference>
<proteinExistence type="predicted"/>
<reference evidence="2 3" key="1">
    <citation type="submission" date="2016-10" db="EMBL/GenBank/DDBJ databases">
        <authorList>
            <person name="de Groot N.N."/>
        </authorList>
    </citation>
    <scope>NUCLEOTIDE SEQUENCE [LARGE SCALE GENOMIC DNA]</scope>
    <source>
        <strain evidence="2 3">DSM 26130</strain>
    </source>
</reference>